<sequence>MSVENPKTDSTTTSAGAATGGISRRTILKTAGLAGVAAAGIGLAGTRGVRYAIAGNAPKVRLAWTEVAACHSPLGFGLARGFYAKHNVDVELFYQGASGQTLIQALATNKADAGAGLLLDWLKPLEQGFDVKLFVGSHGGCQRLLASKASNVTKIEDVKGKTIATWDPGSPPKIAFSVTLAKAGIDPEQDVTWKVVPFDLVGEAVNRGDADIAAHMDPWAFLIERKFDFVKVADTQTGVYQNRVCCVLGANGPFLESNRDALRRVAEANLEIHEYTANHPDEVAAWYAENLKPGGLTAEELTQDLASMVFHDHPVGQALIDQVQASIEDLKLTKVIEPGTDAAALARSSTINILAS</sequence>
<feature type="domain" description="SsuA/THI5-like" evidence="1">
    <location>
        <begin position="71"/>
        <end position="282"/>
    </location>
</feature>
<dbReference type="PANTHER" id="PTHR30024:SF21">
    <property type="entry name" value="ABC TRANSPORTER SUBSTRATE-BINDING PROTEIN"/>
    <property type="match status" value="1"/>
</dbReference>
<evidence type="ECO:0000313" key="2">
    <source>
        <dbReference type="EMBL" id="MQT12017.1"/>
    </source>
</evidence>
<dbReference type="RefSeq" id="WP_153479343.1">
    <property type="nucleotide sequence ID" value="NZ_VWNA01000001.1"/>
</dbReference>
<name>A0A6A7Y0V3_9HYPH</name>
<dbReference type="AlphaFoldDB" id="A0A6A7Y0V3"/>
<dbReference type="InterPro" id="IPR015168">
    <property type="entry name" value="SsuA/THI5"/>
</dbReference>
<dbReference type="InterPro" id="IPR006311">
    <property type="entry name" value="TAT_signal"/>
</dbReference>
<dbReference type="SUPFAM" id="SSF53850">
    <property type="entry name" value="Periplasmic binding protein-like II"/>
    <property type="match status" value="1"/>
</dbReference>
<dbReference type="EMBL" id="VWNA01000001">
    <property type="protein sequence ID" value="MQT12017.1"/>
    <property type="molecule type" value="Genomic_DNA"/>
</dbReference>
<reference evidence="2 3" key="1">
    <citation type="submission" date="2019-09" db="EMBL/GenBank/DDBJ databases">
        <title>Segnochrobactrum spirostomi gen. nov., sp. nov., isolated from the ciliate Spirostomum cf. yagiui and description of a novel family, Segnochrobactraceae fam. nov. within the order Rhizobiales of the class Alphaproteobacteria.</title>
        <authorList>
            <person name="Akter S."/>
            <person name="Shazib S.U.A."/>
            <person name="Shin M.K."/>
        </authorList>
    </citation>
    <scope>NUCLEOTIDE SEQUENCE [LARGE SCALE GENOMIC DNA]</scope>
    <source>
        <strain evidence="2 3">Sp-1</strain>
    </source>
</reference>
<dbReference type="PROSITE" id="PS51318">
    <property type="entry name" value="TAT"/>
    <property type="match status" value="1"/>
</dbReference>
<protein>
    <submittedName>
        <fullName evidence="2">ABC transporter substrate-binding protein</fullName>
    </submittedName>
</protein>
<accession>A0A6A7Y0V3</accession>
<evidence type="ECO:0000259" key="1">
    <source>
        <dbReference type="Pfam" id="PF09084"/>
    </source>
</evidence>
<keyword evidence="3" id="KW-1185">Reference proteome</keyword>
<dbReference type="PANTHER" id="PTHR30024">
    <property type="entry name" value="ALIPHATIC SULFONATES-BINDING PROTEIN-RELATED"/>
    <property type="match status" value="1"/>
</dbReference>
<evidence type="ECO:0000313" key="3">
    <source>
        <dbReference type="Proteomes" id="UP000332515"/>
    </source>
</evidence>
<comment type="caution">
    <text evidence="2">The sequence shown here is derived from an EMBL/GenBank/DDBJ whole genome shotgun (WGS) entry which is preliminary data.</text>
</comment>
<proteinExistence type="predicted"/>
<gene>
    <name evidence="2" type="ORF">F0357_04895</name>
</gene>
<dbReference type="Proteomes" id="UP000332515">
    <property type="component" value="Unassembled WGS sequence"/>
</dbReference>
<dbReference type="Gene3D" id="3.40.190.10">
    <property type="entry name" value="Periplasmic binding protein-like II"/>
    <property type="match status" value="2"/>
</dbReference>
<dbReference type="Pfam" id="PF09084">
    <property type="entry name" value="NMT1"/>
    <property type="match status" value="1"/>
</dbReference>
<organism evidence="2 3">
    <name type="scientific">Segnochrobactrum spirostomi</name>
    <dbReference type="NCBI Taxonomy" id="2608987"/>
    <lineage>
        <taxon>Bacteria</taxon>
        <taxon>Pseudomonadati</taxon>
        <taxon>Pseudomonadota</taxon>
        <taxon>Alphaproteobacteria</taxon>
        <taxon>Hyphomicrobiales</taxon>
        <taxon>Segnochrobactraceae</taxon>
        <taxon>Segnochrobactrum</taxon>
    </lineage>
</organism>